<feature type="non-terminal residue" evidence="4">
    <location>
        <position position="131"/>
    </location>
</feature>
<evidence type="ECO:0000313" key="4">
    <source>
        <dbReference type="EMBL" id="KAL3308645.1"/>
    </source>
</evidence>
<dbReference type="PANTHER" id="PTHR45632">
    <property type="entry name" value="LD33804P"/>
    <property type="match status" value="1"/>
</dbReference>
<evidence type="ECO:0000259" key="3">
    <source>
        <dbReference type="SMART" id="SM00875"/>
    </source>
</evidence>
<keyword evidence="1" id="KW-0880">Kelch repeat</keyword>
<evidence type="ECO:0000256" key="2">
    <source>
        <dbReference type="ARBA" id="ARBA00022737"/>
    </source>
</evidence>
<dbReference type="AlphaFoldDB" id="A0ABD2PM89"/>
<keyword evidence="5" id="KW-1185">Reference proteome</keyword>
<evidence type="ECO:0000256" key="1">
    <source>
        <dbReference type="ARBA" id="ARBA00022441"/>
    </source>
</evidence>
<proteinExistence type="predicted"/>
<dbReference type="InterPro" id="IPR011705">
    <property type="entry name" value="BACK"/>
</dbReference>
<dbReference type="Pfam" id="PF07707">
    <property type="entry name" value="BACK"/>
    <property type="match status" value="1"/>
</dbReference>
<reference evidence="4 5" key="1">
    <citation type="submission" date="2024-11" db="EMBL/GenBank/DDBJ databases">
        <title>Adaptive evolution of stress response genes in parasites aligns with host niche diversity.</title>
        <authorList>
            <person name="Hahn C."/>
            <person name="Resl P."/>
        </authorList>
    </citation>
    <scope>NUCLEOTIDE SEQUENCE [LARGE SCALE GENOMIC DNA]</scope>
    <source>
        <strain evidence="4">EGGRZ-B1_66</strain>
        <tissue evidence="4">Body</tissue>
    </source>
</reference>
<evidence type="ECO:0000313" key="5">
    <source>
        <dbReference type="Proteomes" id="UP001626550"/>
    </source>
</evidence>
<gene>
    <name evidence="4" type="ORF">Ciccas_012819</name>
</gene>
<sequence length="131" mass="15144">MALNKVLKNFEEVSKHSEFLNLSIENFIVLLESDQLNVRKESSLLDVITRWVDYDRAGRLCDCSQLLVTIRLGMLTSEEVDHMKSFALVHNQTFYSELLSMWPVTTTTQLISQARIDRLNTPRLPCSRGNR</sequence>
<protein>
    <recommendedName>
        <fullName evidence="3">BACK domain-containing protein</fullName>
    </recommendedName>
</protein>
<keyword evidence="2" id="KW-0677">Repeat</keyword>
<name>A0ABD2PM89_9PLAT</name>
<dbReference type="Gene3D" id="1.25.40.420">
    <property type="match status" value="1"/>
</dbReference>
<dbReference type="SMART" id="SM00875">
    <property type="entry name" value="BACK"/>
    <property type="match status" value="1"/>
</dbReference>
<dbReference type="Proteomes" id="UP001626550">
    <property type="component" value="Unassembled WGS sequence"/>
</dbReference>
<organism evidence="4 5">
    <name type="scientific">Cichlidogyrus casuarinus</name>
    <dbReference type="NCBI Taxonomy" id="1844966"/>
    <lineage>
        <taxon>Eukaryota</taxon>
        <taxon>Metazoa</taxon>
        <taxon>Spiralia</taxon>
        <taxon>Lophotrochozoa</taxon>
        <taxon>Platyhelminthes</taxon>
        <taxon>Monogenea</taxon>
        <taxon>Monopisthocotylea</taxon>
        <taxon>Dactylogyridea</taxon>
        <taxon>Ancyrocephalidae</taxon>
        <taxon>Cichlidogyrus</taxon>
    </lineage>
</organism>
<dbReference type="PANTHER" id="PTHR45632:SF3">
    <property type="entry name" value="KELCH-LIKE PROTEIN 32"/>
    <property type="match status" value="1"/>
</dbReference>
<feature type="domain" description="BACK" evidence="3">
    <location>
        <begin position="2"/>
        <end position="84"/>
    </location>
</feature>
<accession>A0ABD2PM89</accession>
<dbReference type="EMBL" id="JBJKFK010004920">
    <property type="protein sequence ID" value="KAL3308645.1"/>
    <property type="molecule type" value="Genomic_DNA"/>
</dbReference>
<comment type="caution">
    <text evidence="4">The sequence shown here is derived from an EMBL/GenBank/DDBJ whole genome shotgun (WGS) entry which is preliminary data.</text>
</comment>